<sequence length="108" mass="11122">LENMQKSFRQVYMLAPASYGHALTAEMASRHPTVPVMTFSDNEDAVGASVRLVDALAGGGEGEMSTAEVDEQRLAAVVGDAAIVATMQAAEMATGDVMAGFGDVGNEG</sequence>
<comment type="caution">
    <text evidence="1">The sequence shown here is derived from an EMBL/GenBank/DDBJ whole genome shotgun (WGS) entry which is preliminary data.</text>
</comment>
<keyword evidence="2" id="KW-1185">Reference proteome</keyword>
<feature type="non-terminal residue" evidence="1">
    <location>
        <position position="108"/>
    </location>
</feature>
<evidence type="ECO:0000313" key="2">
    <source>
        <dbReference type="Proteomes" id="UP001054857"/>
    </source>
</evidence>
<proteinExistence type="predicted"/>
<feature type="non-terminal residue" evidence="1">
    <location>
        <position position="1"/>
    </location>
</feature>
<gene>
    <name evidence="1" type="ORF">Agub_g2060</name>
</gene>
<dbReference type="EMBL" id="BMAR01000001">
    <property type="protein sequence ID" value="GFR41377.1"/>
    <property type="molecule type" value="Genomic_DNA"/>
</dbReference>
<protein>
    <submittedName>
        <fullName evidence="1">Uncharacterized protein</fullName>
    </submittedName>
</protein>
<evidence type="ECO:0000313" key="1">
    <source>
        <dbReference type="EMBL" id="GFR41377.1"/>
    </source>
</evidence>
<dbReference type="AlphaFoldDB" id="A0AAD3HHT6"/>
<reference evidence="1 2" key="1">
    <citation type="journal article" date="2021" name="Sci. Rep.">
        <title>Genome sequencing of the multicellular alga Astrephomene provides insights into convergent evolution of germ-soma differentiation.</title>
        <authorList>
            <person name="Yamashita S."/>
            <person name="Yamamoto K."/>
            <person name="Matsuzaki R."/>
            <person name="Suzuki S."/>
            <person name="Yamaguchi H."/>
            <person name="Hirooka S."/>
            <person name="Minakuchi Y."/>
            <person name="Miyagishima S."/>
            <person name="Kawachi M."/>
            <person name="Toyoda A."/>
            <person name="Nozaki H."/>
        </authorList>
    </citation>
    <scope>NUCLEOTIDE SEQUENCE [LARGE SCALE GENOMIC DNA]</scope>
    <source>
        <strain evidence="1 2">NIES-4017</strain>
    </source>
</reference>
<accession>A0AAD3HHT6</accession>
<name>A0AAD3HHT6_9CHLO</name>
<organism evidence="1 2">
    <name type="scientific">Astrephomene gubernaculifera</name>
    <dbReference type="NCBI Taxonomy" id="47775"/>
    <lineage>
        <taxon>Eukaryota</taxon>
        <taxon>Viridiplantae</taxon>
        <taxon>Chlorophyta</taxon>
        <taxon>core chlorophytes</taxon>
        <taxon>Chlorophyceae</taxon>
        <taxon>CS clade</taxon>
        <taxon>Chlamydomonadales</taxon>
        <taxon>Astrephomenaceae</taxon>
        <taxon>Astrephomene</taxon>
    </lineage>
</organism>
<dbReference type="Proteomes" id="UP001054857">
    <property type="component" value="Unassembled WGS sequence"/>
</dbReference>